<organism evidence="2 3">
    <name type="scientific">Pseudomonas benzenivorans</name>
    <dbReference type="NCBI Taxonomy" id="556533"/>
    <lineage>
        <taxon>Bacteria</taxon>
        <taxon>Pseudomonadati</taxon>
        <taxon>Pseudomonadota</taxon>
        <taxon>Gammaproteobacteria</taxon>
        <taxon>Pseudomonadales</taxon>
        <taxon>Pseudomonadaceae</taxon>
        <taxon>Pseudomonas</taxon>
    </lineage>
</organism>
<dbReference type="Proteomes" id="UP001059672">
    <property type="component" value="Chromosome"/>
</dbReference>
<gene>
    <name evidence="2" type="ORF">KDW96_06315</name>
</gene>
<sequence>MSAQKNNTRVWPGKTPIACAVLLAGLGAQAGAHAEEGFLSDWEVSGYLREHLSWNLENPYLMDTDDSNGLVGAKRKGNYRYDLSMARTTLKLNLFKDFGNSQFNISGRVAREVETNYLKDLQESMDGNAASDFFSNRTKSSVNLMDDVYNSEEIRELWWQNEVTPTTTLKLGKQQVVWGETDFFQSLDVIHGYDMRIRSFLEPENEDVRKPLWMVNVMERFDSVDGTLQMLYIPGRMNRARDRGNSFDLEGGRWANNPNKGITFESATFGADVPYNYEHKAADMDDPSYGLRWKGMAEEWEYSLGWFHGPSVNPVINANPNSPLGVGDAASGRTFVGAYKNDYRSDPGSTVGELIFPFVDVFGVTANRYLESVDAVFSTEISYIPNSPYNIGIQAGERGGCAFFPGFCGIIEKDVVKTMVRMDKQLALQNYLGTSRPSFFSVQLFNTWITNYDRDDEVVNSAGFSGRTKEFSTIATAILATNYDNDRINPSLAVGTDLTYGGSFMVPSVEFAYGNNWRVRVEADLFFNDERQKRALQGFNNTNLFGYFDGNDQLAVRVTYQF</sequence>
<keyword evidence="3" id="KW-1185">Reference proteome</keyword>
<feature type="signal peptide" evidence="1">
    <location>
        <begin position="1"/>
        <end position="34"/>
    </location>
</feature>
<evidence type="ECO:0000313" key="2">
    <source>
        <dbReference type="EMBL" id="UTW08921.1"/>
    </source>
</evidence>
<dbReference type="InterPro" id="IPR010727">
    <property type="entry name" value="DUF1302"/>
</dbReference>
<reference evidence="2" key="1">
    <citation type="submission" date="2021-04" db="EMBL/GenBank/DDBJ databases">
        <title>Oceanospirillales bacteria with DddD are important DMSP degraders in coastal seawater.</title>
        <authorList>
            <person name="Liu J."/>
        </authorList>
    </citation>
    <scope>NUCLEOTIDE SEQUENCE</scope>
    <source>
        <strain evidence="2">D13-4</strain>
    </source>
</reference>
<protein>
    <recommendedName>
        <fullName evidence="4">LysR family transcriptional regulator</fullName>
    </recommendedName>
</protein>
<dbReference type="Pfam" id="PF06980">
    <property type="entry name" value="DUF1302"/>
    <property type="match status" value="1"/>
</dbReference>
<feature type="chain" id="PRO_5045228666" description="LysR family transcriptional regulator" evidence="1">
    <location>
        <begin position="35"/>
        <end position="562"/>
    </location>
</feature>
<evidence type="ECO:0008006" key="4">
    <source>
        <dbReference type="Google" id="ProtNLM"/>
    </source>
</evidence>
<keyword evidence="1" id="KW-0732">Signal</keyword>
<dbReference type="RefSeq" id="WP_255839597.1">
    <property type="nucleotide sequence ID" value="NZ_CP073346.1"/>
</dbReference>
<name>A0ABY5HAS2_9PSED</name>
<dbReference type="EMBL" id="CP073346">
    <property type="protein sequence ID" value="UTW08921.1"/>
    <property type="molecule type" value="Genomic_DNA"/>
</dbReference>
<evidence type="ECO:0000256" key="1">
    <source>
        <dbReference type="SAM" id="SignalP"/>
    </source>
</evidence>
<evidence type="ECO:0000313" key="3">
    <source>
        <dbReference type="Proteomes" id="UP001059672"/>
    </source>
</evidence>
<proteinExistence type="predicted"/>
<accession>A0ABY5HAS2</accession>